<evidence type="ECO:0000256" key="1">
    <source>
        <dbReference type="ARBA" id="ARBA00004651"/>
    </source>
</evidence>
<keyword evidence="3 6" id="KW-0812">Transmembrane</keyword>
<protein>
    <submittedName>
        <fullName evidence="8">MFS transporter</fullName>
    </submittedName>
</protein>
<feature type="transmembrane region" description="Helical" evidence="6">
    <location>
        <begin position="351"/>
        <end position="369"/>
    </location>
</feature>
<evidence type="ECO:0000259" key="7">
    <source>
        <dbReference type="PROSITE" id="PS50850"/>
    </source>
</evidence>
<feature type="transmembrane region" description="Helical" evidence="6">
    <location>
        <begin position="80"/>
        <end position="99"/>
    </location>
</feature>
<feature type="transmembrane region" description="Helical" evidence="6">
    <location>
        <begin position="167"/>
        <end position="187"/>
    </location>
</feature>
<dbReference type="EMBL" id="JAHZIJ010000013">
    <property type="protein sequence ID" value="MBW7476439.1"/>
    <property type="molecule type" value="Genomic_DNA"/>
</dbReference>
<feature type="transmembrane region" description="Helical" evidence="6">
    <location>
        <begin position="12"/>
        <end position="29"/>
    </location>
</feature>
<feature type="transmembrane region" description="Helical" evidence="6">
    <location>
        <begin position="139"/>
        <end position="161"/>
    </location>
</feature>
<evidence type="ECO:0000256" key="2">
    <source>
        <dbReference type="ARBA" id="ARBA00022448"/>
    </source>
</evidence>
<name>A0ABS7D9H4_9BACL</name>
<keyword evidence="4 6" id="KW-1133">Transmembrane helix</keyword>
<evidence type="ECO:0000256" key="6">
    <source>
        <dbReference type="SAM" id="Phobius"/>
    </source>
</evidence>
<dbReference type="InterPro" id="IPR036259">
    <property type="entry name" value="MFS_trans_sf"/>
</dbReference>
<dbReference type="Gene3D" id="1.20.1250.20">
    <property type="entry name" value="MFS general substrate transporter like domains"/>
    <property type="match status" value="1"/>
</dbReference>
<keyword evidence="9" id="KW-1185">Reference proteome</keyword>
<dbReference type="PANTHER" id="PTHR23531:SF2">
    <property type="entry name" value="PERMEASE"/>
    <property type="match status" value="1"/>
</dbReference>
<dbReference type="Proteomes" id="UP000812277">
    <property type="component" value="Unassembled WGS sequence"/>
</dbReference>
<dbReference type="SUPFAM" id="SSF103473">
    <property type="entry name" value="MFS general substrate transporter"/>
    <property type="match status" value="1"/>
</dbReference>
<dbReference type="InterPro" id="IPR052714">
    <property type="entry name" value="MFS_Exporter"/>
</dbReference>
<evidence type="ECO:0000256" key="3">
    <source>
        <dbReference type="ARBA" id="ARBA00022692"/>
    </source>
</evidence>
<feature type="transmembrane region" description="Helical" evidence="6">
    <location>
        <begin position="49"/>
        <end position="68"/>
    </location>
</feature>
<dbReference type="InterPro" id="IPR011701">
    <property type="entry name" value="MFS"/>
</dbReference>
<reference evidence="8 9" key="1">
    <citation type="submission" date="2021-07" db="EMBL/GenBank/DDBJ databases">
        <title>Paenibacillus radiodurans sp. nov., isolated from the southeastern edge of Tengger Desert.</title>
        <authorList>
            <person name="Zhang G."/>
        </authorList>
    </citation>
    <scope>NUCLEOTIDE SEQUENCE [LARGE SCALE GENOMIC DNA]</scope>
    <source>
        <strain evidence="8 9">DT7-4</strain>
    </source>
</reference>
<evidence type="ECO:0000313" key="8">
    <source>
        <dbReference type="EMBL" id="MBW7476439.1"/>
    </source>
</evidence>
<dbReference type="CDD" id="cd17489">
    <property type="entry name" value="MFS_YfcJ_like"/>
    <property type="match status" value="1"/>
</dbReference>
<feature type="domain" description="Major facilitator superfamily (MFS) profile" evidence="7">
    <location>
        <begin position="14"/>
        <end position="399"/>
    </location>
</feature>
<dbReference type="PROSITE" id="PS50850">
    <property type="entry name" value="MFS"/>
    <property type="match status" value="1"/>
</dbReference>
<evidence type="ECO:0000256" key="5">
    <source>
        <dbReference type="ARBA" id="ARBA00023136"/>
    </source>
</evidence>
<evidence type="ECO:0000313" key="9">
    <source>
        <dbReference type="Proteomes" id="UP000812277"/>
    </source>
</evidence>
<dbReference type="RefSeq" id="WP_219873676.1">
    <property type="nucleotide sequence ID" value="NZ_JAHZIJ010000013.1"/>
</dbReference>
<gene>
    <name evidence="8" type="ORF">K0T92_17030</name>
</gene>
<feature type="transmembrane region" description="Helical" evidence="6">
    <location>
        <begin position="250"/>
        <end position="270"/>
    </location>
</feature>
<keyword evidence="5 6" id="KW-0472">Membrane</keyword>
<comment type="caution">
    <text evidence="8">The sequence shown here is derived from an EMBL/GenBank/DDBJ whole genome shotgun (WGS) entry which is preliminary data.</text>
</comment>
<feature type="transmembrane region" description="Helical" evidence="6">
    <location>
        <begin position="308"/>
        <end position="330"/>
    </location>
</feature>
<organism evidence="8 9">
    <name type="scientific">Paenibacillus oenotherae</name>
    <dbReference type="NCBI Taxonomy" id="1435645"/>
    <lineage>
        <taxon>Bacteria</taxon>
        <taxon>Bacillati</taxon>
        <taxon>Bacillota</taxon>
        <taxon>Bacilli</taxon>
        <taxon>Bacillales</taxon>
        <taxon>Paenibacillaceae</taxon>
        <taxon>Paenibacillus</taxon>
    </lineage>
</organism>
<feature type="transmembrane region" description="Helical" evidence="6">
    <location>
        <begin position="105"/>
        <end position="127"/>
    </location>
</feature>
<keyword evidence="2" id="KW-0813">Transport</keyword>
<proteinExistence type="predicted"/>
<dbReference type="InterPro" id="IPR020846">
    <property type="entry name" value="MFS_dom"/>
</dbReference>
<feature type="transmembrane region" description="Helical" evidence="6">
    <location>
        <begin position="375"/>
        <end position="393"/>
    </location>
</feature>
<evidence type="ECO:0000256" key="4">
    <source>
        <dbReference type="ARBA" id="ARBA00022989"/>
    </source>
</evidence>
<comment type="subcellular location">
    <subcellularLocation>
        <location evidence="1">Cell membrane</location>
        <topology evidence="1">Multi-pass membrane protein</topology>
    </subcellularLocation>
</comment>
<feature type="transmembrane region" description="Helical" evidence="6">
    <location>
        <begin position="282"/>
        <end position="302"/>
    </location>
</feature>
<dbReference type="Pfam" id="PF07690">
    <property type="entry name" value="MFS_1"/>
    <property type="match status" value="1"/>
</dbReference>
<dbReference type="PANTHER" id="PTHR23531">
    <property type="entry name" value="QUINOLENE RESISTANCE PROTEIN NORA"/>
    <property type="match status" value="1"/>
</dbReference>
<feature type="transmembrane region" description="Helical" evidence="6">
    <location>
        <begin position="220"/>
        <end position="244"/>
    </location>
</feature>
<accession>A0ABS7D9H4</accession>
<sequence length="405" mass="43255">MQHHDPSTRLWTLSFISLTLCSFLLFLNLQMLLSAFPSYVKNELSGSDLSVSLVISVFAVSAMLTRFLTAGLMRRLNRNVILLVGVAAMAAITGIHTIAHSVESLLVMRICYGVSFGMASTVIPTLVSQIIPRARMGEGIGYFGLSSSLAMSIGPMIGLNVMKQSGFGMLSVISAATVLLIFPIMLISRSIPPIPVKEANAGARAAAVSTATTPSFSSRLLFPALLNVILSVTYSGLLSFIALYGESVHLEQVGLFFLFNAVTIIIIRPISGKIFDSRGHGAVLLPAALCVIASLLVLSYAADLPMLIVSALLYGLGFGAIQPTLQAWMLRLVPQEQHGTVNSLFYNSTDLGVAGGALILGAISTVTGYAAMYRYAAEFMVVFLLLYVGVRYFSARQARKAELAA</sequence>